<proteinExistence type="predicted"/>
<accession>A0A0D0KLU0</accession>
<comment type="caution">
    <text evidence="1">The sequence shown here is derived from an EMBL/GenBank/DDBJ whole genome shotgun (WGS) entry which is preliminary data.</text>
</comment>
<dbReference type="EMBL" id="JXQW01000027">
    <property type="protein sequence ID" value="KIQ00504.1"/>
    <property type="molecule type" value="Genomic_DNA"/>
</dbReference>
<name>A0A0D0KLU0_9PSED</name>
<protein>
    <submittedName>
        <fullName evidence="1">Uncharacterized protein</fullName>
    </submittedName>
</protein>
<dbReference type="RefSeq" id="WP_042553911.1">
    <property type="nucleotide sequence ID" value="NZ_JXQW01000027.1"/>
</dbReference>
<dbReference type="AlphaFoldDB" id="A0A0D0KLU0"/>
<reference evidence="1 2" key="1">
    <citation type="submission" date="2014-12" db="EMBL/GenBank/DDBJ databases">
        <title>16Stimator: statistical estimation of ribosomal gene copy numbers from draft genome assemblies.</title>
        <authorList>
            <person name="Perisin M.A."/>
            <person name="Vetter M."/>
            <person name="Gilbert J.A."/>
            <person name="Bergelson J."/>
        </authorList>
    </citation>
    <scope>NUCLEOTIDE SEQUENCE [LARGE SCALE GENOMIC DNA]</scope>
    <source>
        <strain evidence="1 2">MEJ086</strain>
    </source>
</reference>
<evidence type="ECO:0000313" key="1">
    <source>
        <dbReference type="EMBL" id="KIQ00504.1"/>
    </source>
</evidence>
<sequence>MSYSLSPLFLMSTVISAYSQASIWLRMALFQSEQSGGASVQRITDHGFSRALPSGNDALQFSCPEAFRALHKKNGSAAARSCRTLSYGLSMFFCARARPIMDDIRVIKEF</sequence>
<gene>
    <name evidence="1" type="ORF">RU08_11305</name>
</gene>
<organism evidence="1 2">
    <name type="scientific">Pseudomonas fulva</name>
    <dbReference type="NCBI Taxonomy" id="47880"/>
    <lineage>
        <taxon>Bacteria</taxon>
        <taxon>Pseudomonadati</taxon>
        <taxon>Pseudomonadota</taxon>
        <taxon>Gammaproteobacteria</taxon>
        <taxon>Pseudomonadales</taxon>
        <taxon>Pseudomonadaceae</taxon>
        <taxon>Pseudomonas</taxon>
    </lineage>
</organism>
<dbReference type="Proteomes" id="UP000032068">
    <property type="component" value="Unassembled WGS sequence"/>
</dbReference>
<evidence type="ECO:0000313" key="2">
    <source>
        <dbReference type="Proteomes" id="UP000032068"/>
    </source>
</evidence>